<evidence type="ECO:0000313" key="2">
    <source>
        <dbReference type="EMBL" id="KZC05949.1"/>
    </source>
</evidence>
<feature type="region of interest" description="Disordered" evidence="1">
    <location>
        <begin position="28"/>
        <end position="60"/>
    </location>
</feature>
<accession>A0A154P1X3</accession>
<sequence length="461" mass="51811">MSRNPRAGTGLTRTQQLREARTVARIREIEQKEHTLKSQADALRPRRRIDRPEPKKVDFHKPGMTKAMLARVKQAEKFKQEYEQKKQMATGGDRIPKRTAAPIGGDARVGRERMTQTAKSVRVPATSVPRAGPSTARKGGIPRPQTRTPEVTLQRKTTELAKMMNADVITADTIGEGPIRNIVIPPGTMNENVTTIISLPQPADAETKATSQIANRSIQVISESLDEQDAVEAAAVRNKLEDLQQARRDFVMAVANVGGNAVNIADETPPEFSSFLDSPPSPPRRQIIRVPDIESDFLKPEYGRDHPDVIAAREFLRKAKENLEAREAEKRLDEEFERVAAGVADELQMDVPFHEELYVDKDISWAEDDETGTAMPVPSRVKAYASPIPQQAQAYKHKSFDPDELEKFFDVQRYPPCPHCGPPSGREDLHPDLWDLDDPWFRQPPQPDVPDLIEFDLMDFD</sequence>
<evidence type="ECO:0000256" key="1">
    <source>
        <dbReference type="SAM" id="MobiDB-lite"/>
    </source>
</evidence>
<feature type="region of interest" description="Disordered" evidence="1">
    <location>
        <begin position="111"/>
        <end position="149"/>
    </location>
</feature>
<keyword evidence="3" id="KW-1185">Reference proteome</keyword>
<feature type="compositionally biased region" description="Basic and acidic residues" evidence="1">
    <location>
        <begin position="50"/>
        <end position="60"/>
    </location>
</feature>
<dbReference type="Proteomes" id="UP000076502">
    <property type="component" value="Unassembled WGS sequence"/>
</dbReference>
<dbReference type="OrthoDB" id="7684305at2759"/>
<dbReference type="EMBL" id="KQ434803">
    <property type="protein sequence ID" value="KZC05949.1"/>
    <property type="molecule type" value="Genomic_DNA"/>
</dbReference>
<reference evidence="2 3" key="1">
    <citation type="submission" date="2015-07" db="EMBL/GenBank/DDBJ databases">
        <title>The genome of Dufourea novaeangliae.</title>
        <authorList>
            <person name="Pan H."/>
            <person name="Kapheim K."/>
        </authorList>
    </citation>
    <scope>NUCLEOTIDE SEQUENCE [LARGE SCALE GENOMIC DNA]</scope>
    <source>
        <strain evidence="2">0120121106</strain>
        <tissue evidence="2">Whole body</tissue>
    </source>
</reference>
<protein>
    <submittedName>
        <fullName evidence="2">Uncharacterized protein</fullName>
    </submittedName>
</protein>
<dbReference type="AlphaFoldDB" id="A0A154P1X3"/>
<organism evidence="2 3">
    <name type="scientific">Dufourea novaeangliae</name>
    <name type="common">Sweat bee</name>
    <dbReference type="NCBI Taxonomy" id="178035"/>
    <lineage>
        <taxon>Eukaryota</taxon>
        <taxon>Metazoa</taxon>
        <taxon>Ecdysozoa</taxon>
        <taxon>Arthropoda</taxon>
        <taxon>Hexapoda</taxon>
        <taxon>Insecta</taxon>
        <taxon>Pterygota</taxon>
        <taxon>Neoptera</taxon>
        <taxon>Endopterygota</taxon>
        <taxon>Hymenoptera</taxon>
        <taxon>Apocrita</taxon>
        <taxon>Aculeata</taxon>
        <taxon>Apoidea</taxon>
        <taxon>Anthophila</taxon>
        <taxon>Halictidae</taxon>
        <taxon>Rophitinae</taxon>
        <taxon>Dufourea</taxon>
    </lineage>
</organism>
<gene>
    <name evidence="2" type="ORF">WN55_06124</name>
</gene>
<name>A0A154P1X3_DUFNO</name>
<proteinExistence type="predicted"/>
<evidence type="ECO:0000313" key="3">
    <source>
        <dbReference type="Proteomes" id="UP000076502"/>
    </source>
</evidence>